<accession>A0A645FEP8</accession>
<gene>
    <name evidence="2" type="ORF">SDC9_159758</name>
</gene>
<evidence type="ECO:0000313" key="2">
    <source>
        <dbReference type="EMBL" id="MPN12440.1"/>
    </source>
</evidence>
<protein>
    <submittedName>
        <fullName evidence="2">Uncharacterized protein</fullName>
    </submittedName>
</protein>
<sequence>MRRVVLVKIVVKVVFVADHPPWRSGALHRGQHDQHDERKHHEYAQND</sequence>
<feature type="compositionally biased region" description="Basic and acidic residues" evidence="1">
    <location>
        <begin position="30"/>
        <end position="47"/>
    </location>
</feature>
<dbReference type="AlphaFoldDB" id="A0A645FEP8"/>
<dbReference type="EMBL" id="VSSQ01058786">
    <property type="protein sequence ID" value="MPN12440.1"/>
    <property type="molecule type" value="Genomic_DNA"/>
</dbReference>
<name>A0A645FEP8_9ZZZZ</name>
<comment type="caution">
    <text evidence="2">The sequence shown here is derived from an EMBL/GenBank/DDBJ whole genome shotgun (WGS) entry which is preliminary data.</text>
</comment>
<organism evidence="2">
    <name type="scientific">bioreactor metagenome</name>
    <dbReference type="NCBI Taxonomy" id="1076179"/>
    <lineage>
        <taxon>unclassified sequences</taxon>
        <taxon>metagenomes</taxon>
        <taxon>ecological metagenomes</taxon>
    </lineage>
</organism>
<proteinExistence type="predicted"/>
<feature type="region of interest" description="Disordered" evidence="1">
    <location>
        <begin position="22"/>
        <end position="47"/>
    </location>
</feature>
<reference evidence="2" key="1">
    <citation type="submission" date="2019-08" db="EMBL/GenBank/DDBJ databases">
        <authorList>
            <person name="Kucharzyk K."/>
            <person name="Murdoch R.W."/>
            <person name="Higgins S."/>
            <person name="Loffler F."/>
        </authorList>
    </citation>
    <scope>NUCLEOTIDE SEQUENCE</scope>
</reference>
<evidence type="ECO:0000256" key="1">
    <source>
        <dbReference type="SAM" id="MobiDB-lite"/>
    </source>
</evidence>